<accession>A0A848FEM9</accession>
<organism evidence="2 3">
    <name type="scientific">Azohydromonas caseinilytica</name>
    <dbReference type="NCBI Taxonomy" id="2728836"/>
    <lineage>
        <taxon>Bacteria</taxon>
        <taxon>Pseudomonadati</taxon>
        <taxon>Pseudomonadota</taxon>
        <taxon>Betaproteobacteria</taxon>
        <taxon>Burkholderiales</taxon>
        <taxon>Sphaerotilaceae</taxon>
        <taxon>Azohydromonas</taxon>
    </lineage>
</organism>
<name>A0A848FEM9_9BURK</name>
<protein>
    <submittedName>
        <fullName evidence="2">Uncharacterized protein</fullName>
    </submittedName>
</protein>
<dbReference type="Proteomes" id="UP000574067">
    <property type="component" value="Unassembled WGS sequence"/>
</dbReference>
<dbReference type="AlphaFoldDB" id="A0A848FEM9"/>
<feature type="region of interest" description="Disordered" evidence="1">
    <location>
        <begin position="14"/>
        <end position="76"/>
    </location>
</feature>
<feature type="compositionally biased region" description="Low complexity" evidence="1">
    <location>
        <begin position="28"/>
        <end position="53"/>
    </location>
</feature>
<gene>
    <name evidence="2" type="ORF">HHL10_27280</name>
</gene>
<dbReference type="RefSeq" id="WP_169163568.1">
    <property type="nucleotide sequence ID" value="NZ_JABBFW010000037.1"/>
</dbReference>
<comment type="caution">
    <text evidence="2">The sequence shown here is derived from an EMBL/GenBank/DDBJ whole genome shotgun (WGS) entry which is preliminary data.</text>
</comment>
<evidence type="ECO:0000313" key="2">
    <source>
        <dbReference type="EMBL" id="NML18677.1"/>
    </source>
</evidence>
<evidence type="ECO:0000256" key="1">
    <source>
        <dbReference type="SAM" id="MobiDB-lite"/>
    </source>
</evidence>
<dbReference type="PROSITE" id="PS51257">
    <property type="entry name" value="PROKAR_LIPOPROTEIN"/>
    <property type="match status" value="1"/>
</dbReference>
<dbReference type="EMBL" id="JABBFW010000037">
    <property type="protein sequence ID" value="NML18677.1"/>
    <property type="molecule type" value="Genomic_DNA"/>
</dbReference>
<evidence type="ECO:0000313" key="3">
    <source>
        <dbReference type="Proteomes" id="UP000574067"/>
    </source>
</evidence>
<reference evidence="2 3" key="1">
    <citation type="submission" date="2020-04" db="EMBL/GenBank/DDBJ databases">
        <title>Azohydromonas sp. isolated from soil.</title>
        <authorList>
            <person name="Dahal R.H."/>
        </authorList>
    </citation>
    <scope>NUCLEOTIDE SEQUENCE [LARGE SCALE GENOMIC DNA]</scope>
    <source>
        <strain evidence="2 3">G-1-1-14</strain>
    </source>
</reference>
<keyword evidence="3" id="KW-1185">Reference proteome</keyword>
<proteinExistence type="predicted"/>
<sequence>MLRRRALQWLAAPGGSAAGFAGCGGGSDDASTADDASTTAGDGSSTGSSASTSCTAIPEESAGPYPVDSTTRRCCR</sequence>